<name>A0A084JG42_9FIRM</name>
<dbReference type="OrthoDB" id="1908340at2"/>
<keyword evidence="1" id="KW-0472">Membrane</keyword>
<organism evidence="2 3">
    <name type="scientific">Lacrimispora celerecrescens</name>
    <dbReference type="NCBI Taxonomy" id="29354"/>
    <lineage>
        <taxon>Bacteria</taxon>
        <taxon>Bacillati</taxon>
        <taxon>Bacillota</taxon>
        <taxon>Clostridia</taxon>
        <taxon>Lachnospirales</taxon>
        <taxon>Lachnospiraceae</taxon>
        <taxon>Lacrimispora</taxon>
    </lineage>
</organism>
<dbReference type="RefSeq" id="WP_038283966.1">
    <property type="nucleotide sequence ID" value="NZ_JPME01000028.1"/>
</dbReference>
<protein>
    <recommendedName>
        <fullName evidence="4">Pilus assembly protein TadE</fullName>
    </recommendedName>
</protein>
<evidence type="ECO:0000256" key="1">
    <source>
        <dbReference type="SAM" id="Phobius"/>
    </source>
</evidence>
<comment type="caution">
    <text evidence="2">The sequence shown here is derived from an EMBL/GenBank/DDBJ whole genome shotgun (WGS) entry which is preliminary data.</text>
</comment>
<keyword evidence="3" id="KW-1185">Reference proteome</keyword>
<dbReference type="AlphaFoldDB" id="A0A084JG42"/>
<dbReference type="Proteomes" id="UP000028525">
    <property type="component" value="Unassembled WGS sequence"/>
</dbReference>
<proteinExistence type="predicted"/>
<keyword evidence="1" id="KW-1133">Transmembrane helix</keyword>
<keyword evidence="1" id="KW-0812">Transmembrane</keyword>
<evidence type="ECO:0000313" key="2">
    <source>
        <dbReference type="EMBL" id="KEZ87926.1"/>
    </source>
</evidence>
<accession>A0A084JG42</accession>
<sequence>MKRKLQGSYTVEAAFIMAIVLWALIVSIQAAYRMRDEVVGSMALEESVQRLRHNETEPSDEAALWAARRAGNPFSWRKYDFHIKMAGNPVTGRRVEAYGKAGTWKLEMEQGVFDPENFLRMLTLINQEE</sequence>
<evidence type="ECO:0000313" key="3">
    <source>
        <dbReference type="Proteomes" id="UP000028525"/>
    </source>
</evidence>
<dbReference type="EMBL" id="JPME01000028">
    <property type="protein sequence ID" value="KEZ87926.1"/>
    <property type="molecule type" value="Genomic_DNA"/>
</dbReference>
<evidence type="ECO:0008006" key="4">
    <source>
        <dbReference type="Google" id="ProtNLM"/>
    </source>
</evidence>
<gene>
    <name evidence="2" type="ORF">IO98_19855</name>
</gene>
<reference evidence="2 3" key="1">
    <citation type="submission" date="2014-07" db="EMBL/GenBank/DDBJ databases">
        <title>Draft genome of Clostridium celerecrescens 152B isolated from sediments associated with methane hydrate from Krishna Godavari basin.</title>
        <authorList>
            <person name="Honkalas V.S."/>
            <person name="Dabir A.P."/>
            <person name="Arora P."/>
            <person name="Dhakephalkar P.K."/>
        </authorList>
    </citation>
    <scope>NUCLEOTIDE SEQUENCE [LARGE SCALE GENOMIC DNA]</scope>
    <source>
        <strain evidence="2 3">152B</strain>
    </source>
</reference>
<feature type="transmembrane region" description="Helical" evidence="1">
    <location>
        <begin position="13"/>
        <end position="32"/>
    </location>
</feature>
<dbReference type="STRING" id="29354.IO98_19855"/>